<dbReference type="GeneID" id="57691055"/>
<dbReference type="Proteomes" id="UP000195208">
    <property type="component" value="Unassembled WGS sequence"/>
</dbReference>
<dbReference type="OrthoDB" id="9813321at2"/>
<keyword evidence="4" id="KW-1185">Reference proteome</keyword>
<proteinExistence type="predicted"/>
<evidence type="ECO:0000313" key="5">
    <source>
        <dbReference type="Proteomes" id="UP000646308"/>
    </source>
</evidence>
<dbReference type="AlphaFoldDB" id="A0A2T4ML17"/>
<accession>A0A2T4ML17</accession>
<evidence type="ECO:0000313" key="2">
    <source>
        <dbReference type="EMBL" id="NJI02889.1"/>
    </source>
</evidence>
<dbReference type="InterPro" id="IPR013429">
    <property type="entry name" value="Regulatory_FmdB_Zinc_ribbon"/>
</dbReference>
<feature type="domain" description="Putative regulatory protein FmdB zinc ribbon" evidence="1">
    <location>
        <begin position="1"/>
        <end position="41"/>
    </location>
</feature>
<reference evidence="2" key="2">
    <citation type="submission" date="2019-11" db="EMBL/GenBank/DDBJ databases">
        <title>Whole genome comparisons of Staphylococcus agnetis isolates from cattle and chickens.</title>
        <authorList>
            <person name="Rhoads D."/>
            <person name="Shwani A."/>
            <person name="Adkins P."/>
            <person name="Calcutt M."/>
            <person name="Middleton J."/>
        </authorList>
    </citation>
    <scope>NUCLEOTIDE SEQUENCE</scope>
    <source>
        <strain evidence="2">1387</strain>
    </source>
</reference>
<evidence type="ECO:0000259" key="1">
    <source>
        <dbReference type="SMART" id="SM00834"/>
    </source>
</evidence>
<dbReference type="NCBIfam" id="TIGR02605">
    <property type="entry name" value="CxxC_CxxC_SSSS"/>
    <property type="match status" value="1"/>
</dbReference>
<dbReference type="Proteomes" id="UP000646308">
    <property type="component" value="Unassembled WGS sequence"/>
</dbReference>
<reference evidence="3 4" key="1">
    <citation type="submission" date="2017-04" db="EMBL/GenBank/DDBJ databases">
        <title>Staphylococcus agnetis, a potential pathogen in the broiler production.</title>
        <authorList>
            <person name="Poulsen L."/>
        </authorList>
    </citation>
    <scope>NUCLEOTIDE SEQUENCE [LARGE SCALE GENOMIC DNA]</scope>
    <source>
        <strain evidence="3 4">723_310714_2_2_spleen</strain>
    </source>
</reference>
<name>A0A2T4ML17_9STAP</name>
<comment type="caution">
    <text evidence="2">The sequence shown here is derived from an EMBL/GenBank/DDBJ whole genome shotgun (WGS) entry which is preliminary data.</text>
</comment>
<protein>
    <submittedName>
        <fullName evidence="3">Transcriptional regulator</fullName>
    </submittedName>
    <submittedName>
        <fullName evidence="2">Zinc ribbon domain-containing protein</fullName>
    </submittedName>
</protein>
<dbReference type="RefSeq" id="WP_037566807.1">
    <property type="nucleotide sequence ID" value="NZ_CP009623.1"/>
</dbReference>
<dbReference type="EMBL" id="WMFL01000080">
    <property type="protein sequence ID" value="NJI02889.1"/>
    <property type="molecule type" value="Genomic_DNA"/>
</dbReference>
<organism evidence="2 5">
    <name type="scientific">Staphylococcus agnetis</name>
    <dbReference type="NCBI Taxonomy" id="985762"/>
    <lineage>
        <taxon>Bacteria</taxon>
        <taxon>Bacillati</taxon>
        <taxon>Bacillota</taxon>
        <taxon>Bacilli</taxon>
        <taxon>Bacillales</taxon>
        <taxon>Staphylococcaceae</taxon>
        <taxon>Staphylococcus</taxon>
    </lineage>
</organism>
<dbReference type="KEGG" id="sagq:EP23_00490"/>
<dbReference type="EMBL" id="NEFX01000005">
    <property type="protein sequence ID" value="OTW31660.1"/>
    <property type="molecule type" value="Genomic_DNA"/>
</dbReference>
<gene>
    <name evidence="3" type="ORF">B9M88_03970</name>
    <name evidence="2" type="ORF">GLV84_08620</name>
</gene>
<evidence type="ECO:0000313" key="4">
    <source>
        <dbReference type="Proteomes" id="UP000195208"/>
    </source>
</evidence>
<dbReference type="SMART" id="SM00834">
    <property type="entry name" value="CxxC_CXXC_SSSS"/>
    <property type="match status" value="1"/>
</dbReference>
<sequence>MPNYTYCCPTCGPFTVRQSIHDNHDVYCCPSCNTYAQRQFQAFQTYRLDANLKKRIEQGQQPKIVKKEAIAKKATQQATQGRPWMAGH</sequence>
<evidence type="ECO:0000313" key="3">
    <source>
        <dbReference type="EMBL" id="OTW31660.1"/>
    </source>
</evidence>